<dbReference type="EMBL" id="CABFVH010000047">
    <property type="protein sequence ID" value="VUF15159.1"/>
    <property type="molecule type" value="Genomic_DNA"/>
</dbReference>
<evidence type="ECO:0000313" key="3">
    <source>
        <dbReference type="Proteomes" id="UP000401717"/>
    </source>
</evidence>
<dbReference type="Proteomes" id="UP000401717">
    <property type="component" value="Unassembled WGS sequence"/>
</dbReference>
<name>A0A564G3T6_9HYPH</name>
<gene>
    <name evidence="1" type="ORF">IFDJLNFL_5731</name>
    <name evidence="2" type="ORF">MTDSW087_04894</name>
</gene>
<reference evidence="2 3" key="1">
    <citation type="submission" date="2019-06" db="EMBL/GenBank/DDBJ databases">
        <authorList>
            <person name="Rodrigo-Torres L."/>
            <person name="Arahal R. D."/>
            <person name="Lucena T."/>
        </authorList>
    </citation>
    <scope>NUCLEOTIDE SEQUENCE [LARGE SCALE GENOMIC DNA]</scope>
    <source>
        <strain evidence="2 3">SW08-7</strain>
    </source>
</reference>
<evidence type="ECO:0000313" key="1">
    <source>
        <dbReference type="EMBL" id="GJD59800.1"/>
    </source>
</evidence>
<proteinExistence type="predicted"/>
<dbReference type="EMBL" id="BPQI01000259">
    <property type="protein sequence ID" value="GJD59800.1"/>
    <property type="molecule type" value="Genomic_DNA"/>
</dbReference>
<accession>A0A564G3T6</accession>
<evidence type="ECO:0000313" key="4">
    <source>
        <dbReference type="Proteomes" id="UP001055303"/>
    </source>
</evidence>
<dbReference type="AlphaFoldDB" id="A0A564G3T6"/>
<reference evidence="1" key="3">
    <citation type="submission" date="2021-08" db="EMBL/GenBank/DDBJ databases">
        <authorList>
            <person name="Tani A."/>
            <person name="Ola A."/>
            <person name="Ogura Y."/>
            <person name="Katsura K."/>
            <person name="Hayashi T."/>
        </authorList>
    </citation>
    <scope>NUCLEOTIDE SEQUENCE</scope>
    <source>
        <strain evidence="1">DSM 22415</strain>
    </source>
</reference>
<dbReference type="InterPro" id="IPR058110">
    <property type="entry name" value="GCG_CRPN_dom"/>
</dbReference>
<dbReference type="Proteomes" id="UP001055303">
    <property type="component" value="Unassembled WGS sequence"/>
</dbReference>
<dbReference type="OrthoDB" id="8457022at2"/>
<keyword evidence="4" id="KW-1185">Reference proteome</keyword>
<organism evidence="2 3">
    <name type="scientific">Methylobacterium dankookense</name>
    <dbReference type="NCBI Taxonomy" id="560405"/>
    <lineage>
        <taxon>Bacteria</taxon>
        <taxon>Pseudomonadati</taxon>
        <taxon>Pseudomonadota</taxon>
        <taxon>Alphaproteobacteria</taxon>
        <taxon>Hyphomicrobiales</taxon>
        <taxon>Methylobacteriaceae</taxon>
        <taxon>Methylobacterium</taxon>
    </lineage>
</organism>
<evidence type="ECO:0000313" key="2">
    <source>
        <dbReference type="EMBL" id="VUF15159.1"/>
    </source>
</evidence>
<sequence>MTRFRPIVMAGIILGAVLGLGPIERGEIGSATALAAQGCGPGFHRNVYGYCRPNAYAAPGYYRPYGAYGYSGGYAYRGAYGRRVYGGRVYGGRAYGVRAYGGRVAGGRVRVGRAYGGYRGGFRGRR</sequence>
<protein>
    <submittedName>
        <fullName evidence="2">Uncharacterized protein</fullName>
    </submittedName>
</protein>
<reference evidence="1" key="2">
    <citation type="journal article" date="2021" name="Front. Microbiol.">
        <title>Comprehensive Comparative Genomics and Phenotyping of Methylobacterium Species.</title>
        <authorList>
            <person name="Alessa O."/>
            <person name="Ogura Y."/>
            <person name="Fujitani Y."/>
            <person name="Takami H."/>
            <person name="Hayashi T."/>
            <person name="Sahin N."/>
            <person name="Tani A."/>
        </authorList>
    </citation>
    <scope>NUCLEOTIDE SEQUENCE</scope>
    <source>
        <strain evidence="1">DSM 22415</strain>
    </source>
</reference>
<dbReference type="RefSeq" id="WP_144767502.1">
    <property type="nucleotide sequence ID" value="NZ_BPQI01000259.1"/>
</dbReference>
<dbReference type="NCBIfam" id="NF047412">
    <property type="entry name" value="sig_GCG_CRPN_rpt"/>
    <property type="match status" value="1"/>
</dbReference>